<dbReference type="EMBL" id="JAJUOL010000932">
    <property type="protein sequence ID" value="MCH3853402.1"/>
    <property type="molecule type" value="Genomic_DNA"/>
</dbReference>
<comment type="caution">
    <text evidence="1">The sequence shown here is derived from an EMBL/GenBank/DDBJ whole genome shotgun (WGS) entry which is preliminary data.</text>
</comment>
<reference evidence="1" key="1">
    <citation type="submission" date="2021-12" db="EMBL/GenBank/DDBJ databases">
        <title>Prevalence of phenicol resistance gene fexA in Campylobacter isolated from poultry supply chain.</title>
        <authorList>
            <person name="Tang B."/>
            <person name="Zheng X."/>
            <person name="Lin J."/>
            <person name="Lin R."/>
            <person name="Yang H."/>
            <person name="Shen Z."/>
            <person name="Xia F."/>
        </authorList>
    </citation>
    <scope>NUCLEOTIDE SEQUENCE</scope>
    <source>
        <strain evidence="1">CJHN2011004</strain>
    </source>
</reference>
<feature type="non-terminal residue" evidence="1">
    <location>
        <position position="48"/>
    </location>
</feature>
<protein>
    <submittedName>
        <fullName evidence="1">Uncharacterized protein</fullName>
    </submittedName>
</protein>
<sequence>MDKTKVVENLNALFKQRAEFYSYFDKNISKVGNTEVFDFSNAKDLNAE</sequence>
<evidence type="ECO:0000313" key="2">
    <source>
        <dbReference type="Proteomes" id="UP001199644"/>
    </source>
</evidence>
<organism evidence="1 2">
    <name type="scientific">Campylobacter jejuni</name>
    <dbReference type="NCBI Taxonomy" id="197"/>
    <lineage>
        <taxon>Bacteria</taxon>
        <taxon>Pseudomonadati</taxon>
        <taxon>Campylobacterota</taxon>
        <taxon>Epsilonproteobacteria</taxon>
        <taxon>Campylobacterales</taxon>
        <taxon>Campylobacteraceae</taxon>
        <taxon>Campylobacter</taxon>
    </lineage>
</organism>
<name>A0AAW5EHQ2_CAMJU</name>
<evidence type="ECO:0000313" key="1">
    <source>
        <dbReference type="EMBL" id="MCH3853402.1"/>
    </source>
</evidence>
<proteinExistence type="predicted"/>
<accession>A0AAW5EHQ2</accession>
<dbReference type="Proteomes" id="UP001199644">
    <property type="component" value="Unassembled WGS sequence"/>
</dbReference>
<gene>
    <name evidence="1" type="ORF">LZC39_15035</name>
</gene>
<dbReference type="AlphaFoldDB" id="A0AAW5EHQ2"/>